<feature type="domain" description="Secretion system C-terminal sorting" evidence="2">
    <location>
        <begin position="470"/>
        <end position="526"/>
    </location>
</feature>
<dbReference type="Pfam" id="PF19408">
    <property type="entry name" value="PKD_6"/>
    <property type="match status" value="1"/>
</dbReference>
<protein>
    <submittedName>
        <fullName evidence="4">T9SS type A sorting domain-containing protein</fullName>
    </submittedName>
</protein>
<evidence type="ECO:0000259" key="3">
    <source>
        <dbReference type="Pfam" id="PF19408"/>
    </source>
</evidence>
<evidence type="ECO:0000256" key="1">
    <source>
        <dbReference type="ARBA" id="ARBA00022729"/>
    </source>
</evidence>
<dbReference type="RefSeq" id="WP_148452014.1">
    <property type="nucleotide sequence ID" value="NZ_VSFC01000002.1"/>
</dbReference>
<feature type="domain" description="PKD-like" evidence="3">
    <location>
        <begin position="338"/>
        <end position="417"/>
    </location>
</feature>
<comment type="caution">
    <text evidence="4">The sequence shown here is derived from an EMBL/GenBank/DDBJ whole genome shotgun (WGS) entry which is preliminary data.</text>
</comment>
<name>A0A5D0GP28_9FLAO</name>
<dbReference type="Proteomes" id="UP000324550">
    <property type="component" value="Unassembled WGS sequence"/>
</dbReference>
<keyword evidence="5" id="KW-1185">Reference proteome</keyword>
<dbReference type="Pfam" id="PF18962">
    <property type="entry name" value="Por_Secre_tail"/>
    <property type="match status" value="1"/>
</dbReference>
<dbReference type="Gene3D" id="2.60.40.1080">
    <property type="match status" value="1"/>
</dbReference>
<sequence length="527" mass="57335">MKTFYTFIFLTFLCLKGYSQITNTIDLVHVNSQTNVTNCNLIDFGTTVNNSLMFYFTLTKPQAQAIGDGFLKIKLKEYPSSIGIERGSLYITSSFWSDTEYVHTIGTNISATEVQVSGSSIYLEYTQASSPNTKYESCHYPIGKTQVPTFTLSPSGTVYMACGSTNPVNFTVDNVYDSQGSLEYHWSIGAGWLDENGNSTPATLTTTSNNITLTPIASPPGSVSVVPELDNTSYPPRTAIFGLVAYNPTNQITGNSSLCSTANYTVNNLPSGVSVSSWSVSDSSIASISTNGNQAILTATGNGTVSITANLTNVCGQTKPIVKNNIYVGAPDFSPYPAISGDNSPLTGEYLWYSVDAANGANSYDWYFDMGNGVTGTHVGGWEILQYGYQNRSIFVKVGNPGTTVLVCRANNNCGNRLKYKYVAVRSVNSPCEGEFKFSSNPMKKGDRDNNVIYPPIDPCDFDPLNKTATKNKTIKTVEIFNSYGESVYLKSQTDDKFNVSELKKGLYIVKSQMPDGKTLTKKLIIQ</sequence>
<dbReference type="NCBIfam" id="TIGR04183">
    <property type="entry name" value="Por_Secre_tail"/>
    <property type="match status" value="1"/>
</dbReference>
<reference evidence="4 5" key="1">
    <citation type="submission" date="2019-08" db="EMBL/GenBank/DDBJ databases">
        <title>Formosa sediminis sp. nov., isolated from marine sediment.</title>
        <authorList>
            <person name="Cao W.R."/>
        </authorList>
    </citation>
    <scope>NUCLEOTIDE SEQUENCE [LARGE SCALE GENOMIC DNA]</scope>
    <source>
        <strain evidence="4 5">1494</strain>
    </source>
</reference>
<evidence type="ECO:0000259" key="2">
    <source>
        <dbReference type="Pfam" id="PF18962"/>
    </source>
</evidence>
<dbReference type="InterPro" id="IPR026444">
    <property type="entry name" value="Secre_tail"/>
</dbReference>
<dbReference type="AlphaFoldDB" id="A0A5D0GP28"/>
<dbReference type="InterPro" id="IPR045829">
    <property type="entry name" value="PKD_6"/>
</dbReference>
<gene>
    <name evidence="4" type="ORF">FVF61_00155</name>
</gene>
<organism evidence="4 5">
    <name type="scientific">Formosa maritima</name>
    <dbReference type="NCBI Taxonomy" id="2592046"/>
    <lineage>
        <taxon>Bacteria</taxon>
        <taxon>Pseudomonadati</taxon>
        <taxon>Bacteroidota</taxon>
        <taxon>Flavobacteriia</taxon>
        <taxon>Flavobacteriales</taxon>
        <taxon>Flavobacteriaceae</taxon>
        <taxon>Formosa</taxon>
    </lineage>
</organism>
<evidence type="ECO:0000313" key="5">
    <source>
        <dbReference type="Proteomes" id="UP000324550"/>
    </source>
</evidence>
<keyword evidence="1" id="KW-0732">Signal</keyword>
<dbReference type="OrthoDB" id="1349400at2"/>
<proteinExistence type="predicted"/>
<accession>A0A5D0GP28</accession>
<evidence type="ECO:0000313" key="4">
    <source>
        <dbReference type="EMBL" id="TYA60069.1"/>
    </source>
</evidence>
<dbReference type="EMBL" id="VSFC01000002">
    <property type="protein sequence ID" value="TYA60069.1"/>
    <property type="molecule type" value="Genomic_DNA"/>
</dbReference>